<dbReference type="EMBL" id="LVLJ01000639">
    <property type="protein sequence ID" value="OAE33542.1"/>
    <property type="molecule type" value="Genomic_DNA"/>
</dbReference>
<protein>
    <submittedName>
        <fullName evidence="2">Uncharacterized protein</fullName>
    </submittedName>
</protein>
<feature type="compositionally biased region" description="Basic and acidic residues" evidence="1">
    <location>
        <begin position="252"/>
        <end position="277"/>
    </location>
</feature>
<evidence type="ECO:0000256" key="1">
    <source>
        <dbReference type="SAM" id="MobiDB-lite"/>
    </source>
</evidence>
<name>A0A176WMM3_MARPO</name>
<feature type="compositionally biased region" description="Acidic residues" evidence="1">
    <location>
        <begin position="384"/>
        <end position="397"/>
    </location>
</feature>
<proteinExistence type="predicted"/>
<keyword evidence="3" id="KW-1185">Reference proteome</keyword>
<feature type="region of interest" description="Disordered" evidence="1">
    <location>
        <begin position="364"/>
        <end position="414"/>
    </location>
</feature>
<feature type="region of interest" description="Disordered" evidence="1">
    <location>
        <begin position="234"/>
        <end position="344"/>
    </location>
</feature>
<comment type="caution">
    <text evidence="2">The sequence shown here is derived from an EMBL/GenBank/DDBJ whole genome shotgun (WGS) entry which is preliminary data.</text>
</comment>
<dbReference type="AlphaFoldDB" id="A0A176WMM3"/>
<accession>A0A176WMM3</accession>
<feature type="compositionally biased region" description="Basic and acidic residues" evidence="1">
    <location>
        <begin position="366"/>
        <end position="375"/>
    </location>
</feature>
<reference evidence="2" key="1">
    <citation type="submission" date="2016-03" db="EMBL/GenBank/DDBJ databases">
        <title>Mechanisms controlling the formation of the plant cell surface in tip-growing cells are functionally conserved among land plants.</title>
        <authorList>
            <person name="Honkanen S."/>
            <person name="Jones V.A."/>
            <person name="Morieri G."/>
            <person name="Champion C."/>
            <person name="Hetherington A.J."/>
            <person name="Kelly S."/>
            <person name="Saint-Marcoux D."/>
            <person name="Proust H."/>
            <person name="Prescott H."/>
            <person name="Dolan L."/>
        </authorList>
    </citation>
    <scope>NUCLEOTIDE SEQUENCE [LARGE SCALE GENOMIC DNA]</scope>
    <source>
        <tissue evidence="2">Whole gametophyte</tissue>
    </source>
</reference>
<evidence type="ECO:0000313" key="2">
    <source>
        <dbReference type="EMBL" id="OAE33542.1"/>
    </source>
</evidence>
<sequence length="414" mass="44760">MDLYHRSKLEMEISLLRPRSNALDGADGFCWESAFGAFGNRSFCEVSSAHTPPEYLSLKTYEACAVDAFVTGKNDPVTSDAFGRKPSAVSSFAPTPSALAPSSKGFAFGIRKVFDSRILLRWKDAQSAEEEKTKELAEVRTFAASAFGVASAEEFQEARISGEIERPGTCKKMARSTQLRMVPLKVPQIDLRTFQNELSAVKLNFLLWGWNWVCPEMVREWLRERNQLYLREAEVDTDPDEAPASPAPAPARAEEEHRSERAPRKRKWDERPEDRQPEAPAANRIDPATIVRAPSADTPPAKTPSAQIAPEEQAVEVGGAGATRVTAAPTPSRTGDQAGAEAQAVGSPTALDILAGSGAAVAAEAATHHSSRESPRASVATEILETEDETSSEEQEADSVHGTPTGVPSVGDEE</sequence>
<evidence type="ECO:0000313" key="3">
    <source>
        <dbReference type="Proteomes" id="UP000077202"/>
    </source>
</evidence>
<organism evidence="2 3">
    <name type="scientific">Marchantia polymorpha subsp. ruderalis</name>
    <dbReference type="NCBI Taxonomy" id="1480154"/>
    <lineage>
        <taxon>Eukaryota</taxon>
        <taxon>Viridiplantae</taxon>
        <taxon>Streptophyta</taxon>
        <taxon>Embryophyta</taxon>
        <taxon>Marchantiophyta</taxon>
        <taxon>Marchantiopsida</taxon>
        <taxon>Marchantiidae</taxon>
        <taxon>Marchantiales</taxon>
        <taxon>Marchantiaceae</taxon>
        <taxon>Marchantia</taxon>
    </lineage>
</organism>
<dbReference type="Proteomes" id="UP000077202">
    <property type="component" value="Unassembled WGS sequence"/>
</dbReference>
<gene>
    <name evidence="2" type="ORF">AXG93_1873s1010</name>
</gene>